<keyword evidence="2" id="KW-1185">Reference proteome</keyword>
<reference evidence="1 2" key="1">
    <citation type="journal article" date="2015" name="Genome Biol. Evol.">
        <title>Comparative Genomics of a Bacterivorous Green Alga Reveals Evolutionary Causalities and Consequences of Phago-Mixotrophic Mode of Nutrition.</title>
        <authorList>
            <person name="Burns J.A."/>
            <person name="Paasch A."/>
            <person name="Narechania A."/>
            <person name="Kim E."/>
        </authorList>
    </citation>
    <scope>NUCLEOTIDE SEQUENCE [LARGE SCALE GENOMIC DNA]</scope>
    <source>
        <strain evidence="1 2">PLY_AMNH</strain>
    </source>
</reference>
<accession>A0AAE0ERM9</accession>
<name>A0AAE0ERM9_9CHLO</name>
<dbReference type="EMBL" id="LGRX02034561">
    <property type="protein sequence ID" value="KAK3237502.1"/>
    <property type="molecule type" value="Genomic_DNA"/>
</dbReference>
<comment type="caution">
    <text evidence="1">The sequence shown here is derived from an EMBL/GenBank/DDBJ whole genome shotgun (WGS) entry which is preliminary data.</text>
</comment>
<evidence type="ECO:0000313" key="1">
    <source>
        <dbReference type="EMBL" id="KAK3237502.1"/>
    </source>
</evidence>
<protein>
    <submittedName>
        <fullName evidence="1">Uncharacterized protein</fullName>
    </submittedName>
</protein>
<dbReference type="Proteomes" id="UP001190700">
    <property type="component" value="Unassembled WGS sequence"/>
</dbReference>
<proteinExistence type="predicted"/>
<organism evidence="1 2">
    <name type="scientific">Cymbomonas tetramitiformis</name>
    <dbReference type="NCBI Taxonomy" id="36881"/>
    <lineage>
        <taxon>Eukaryota</taxon>
        <taxon>Viridiplantae</taxon>
        <taxon>Chlorophyta</taxon>
        <taxon>Pyramimonadophyceae</taxon>
        <taxon>Pyramimonadales</taxon>
        <taxon>Pyramimonadaceae</taxon>
        <taxon>Cymbomonas</taxon>
    </lineage>
</organism>
<evidence type="ECO:0000313" key="2">
    <source>
        <dbReference type="Proteomes" id="UP001190700"/>
    </source>
</evidence>
<sequence>SMRCSLAAAEKKQCTAGYDVRGCSMMNLNRKTDFCAQPGHPYDARLRPVIGCESWDTFVGNVYASRHMRVALELHNTGDDATMAERWRADKLRLRQATRSNATLDDEDGVEDVIILSAGSHDGAYSHLNEAETHRVIDRVAAVMAAQVQKAVPAQGDCVHEPANFMMEYPSCKQGGHQYLTSSRLQQVNKWVRAHIEQKWSAPGRRIEILDTFGISNPREDLTGHRDMVHYCPTMYSQFSQVLMNMLCKCPS</sequence>
<gene>
    <name evidence="1" type="ORF">CYMTET_52427</name>
</gene>
<feature type="non-terminal residue" evidence="1">
    <location>
        <position position="1"/>
    </location>
</feature>
<dbReference type="AlphaFoldDB" id="A0AAE0ERM9"/>